<sequence>MNDVTPDQPAPKHLLQARSALEAVLLNDDLDIYSFAVISDALAQLVELHPLQAPSSDEPAPLALLPGVERAAEALAAAAEDAESPREQIRIALLRRHLGDLLNSSKQ</sequence>
<dbReference type="AlphaFoldDB" id="A0A9X1NAS7"/>
<keyword evidence="2" id="KW-1185">Reference proteome</keyword>
<reference evidence="1" key="1">
    <citation type="submission" date="2021-11" db="EMBL/GenBank/DDBJ databases">
        <title>Streptomyces corallinus and Kineosporia corallina sp. nov., two new coral-derived marine actinobacteria.</title>
        <authorList>
            <person name="Buangrab K."/>
            <person name="Sutthacheep M."/>
            <person name="Yeemin T."/>
            <person name="Harunari E."/>
            <person name="Igarashi Y."/>
            <person name="Sripreechasak P."/>
            <person name="Kanchanasin P."/>
            <person name="Tanasupawat S."/>
            <person name="Phongsopitanun W."/>
        </authorList>
    </citation>
    <scope>NUCLEOTIDE SEQUENCE</scope>
    <source>
        <strain evidence="1">JCM 31032</strain>
    </source>
</reference>
<evidence type="ECO:0000313" key="1">
    <source>
        <dbReference type="EMBL" id="MCD5310703.1"/>
    </source>
</evidence>
<name>A0A9X1NAS7_9ACTN</name>
<gene>
    <name evidence="1" type="ORF">LR394_07340</name>
</gene>
<dbReference type="EMBL" id="JAJOMB010000003">
    <property type="protein sequence ID" value="MCD5310703.1"/>
    <property type="molecule type" value="Genomic_DNA"/>
</dbReference>
<dbReference type="Proteomes" id="UP001138997">
    <property type="component" value="Unassembled WGS sequence"/>
</dbReference>
<evidence type="ECO:0000313" key="2">
    <source>
        <dbReference type="Proteomes" id="UP001138997"/>
    </source>
</evidence>
<protein>
    <submittedName>
        <fullName evidence="1">Uncharacterized protein</fullName>
    </submittedName>
</protein>
<comment type="caution">
    <text evidence="1">The sequence shown here is derived from an EMBL/GenBank/DDBJ whole genome shotgun (WGS) entry which is preliminary data.</text>
</comment>
<proteinExistence type="predicted"/>
<dbReference type="RefSeq" id="WP_231439817.1">
    <property type="nucleotide sequence ID" value="NZ_JAJOMB010000003.1"/>
</dbReference>
<organism evidence="1 2">
    <name type="scientific">Kineosporia babensis</name>
    <dbReference type="NCBI Taxonomy" id="499548"/>
    <lineage>
        <taxon>Bacteria</taxon>
        <taxon>Bacillati</taxon>
        <taxon>Actinomycetota</taxon>
        <taxon>Actinomycetes</taxon>
        <taxon>Kineosporiales</taxon>
        <taxon>Kineosporiaceae</taxon>
        <taxon>Kineosporia</taxon>
    </lineage>
</organism>
<accession>A0A9X1NAS7</accession>